<protein>
    <submittedName>
        <fullName evidence="1">Uncharacterized protein</fullName>
    </submittedName>
</protein>
<evidence type="ECO:0000313" key="2">
    <source>
        <dbReference type="Proteomes" id="UP000766595"/>
    </source>
</evidence>
<evidence type="ECO:0000313" key="1">
    <source>
        <dbReference type="EMBL" id="MBT9290790.1"/>
    </source>
</evidence>
<comment type="caution">
    <text evidence="1">The sequence shown here is derived from an EMBL/GenBank/DDBJ whole genome shotgun (WGS) entry which is preliminary data.</text>
</comment>
<accession>A0A947D4C1</accession>
<dbReference type="EMBL" id="JAHHZF010000007">
    <property type="protein sequence ID" value="MBT9290790.1"/>
    <property type="molecule type" value="Genomic_DNA"/>
</dbReference>
<dbReference type="AlphaFoldDB" id="A0A947D4C1"/>
<gene>
    <name evidence="1" type="ORF">KL771_15080</name>
</gene>
<name>A0A947D4C1_9HYPH</name>
<proteinExistence type="predicted"/>
<dbReference type="Proteomes" id="UP000766595">
    <property type="component" value="Unassembled WGS sequence"/>
</dbReference>
<reference evidence="1 2" key="1">
    <citation type="submission" date="2021-06" db="EMBL/GenBank/DDBJ databases">
        <authorList>
            <person name="Grouzdev D.S."/>
            <person name="Koziaeva V."/>
        </authorList>
    </citation>
    <scope>NUCLEOTIDE SEQUENCE [LARGE SCALE GENOMIC DNA]</scope>
    <source>
        <strain evidence="1 2">22</strain>
    </source>
</reference>
<organism evidence="1 2">
    <name type="scientific">Prosthecodimorpha staleyi</name>
    <dbReference type="NCBI Taxonomy" id="2840188"/>
    <lineage>
        <taxon>Bacteria</taxon>
        <taxon>Pseudomonadati</taxon>
        <taxon>Pseudomonadota</taxon>
        <taxon>Alphaproteobacteria</taxon>
        <taxon>Hyphomicrobiales</taxon>
        <taxon>Ancalomicrobiaceae</taxon>
        <taxon>Prosthecodimorpha</taxon>
    </lineage>
</organism>
<sequence length="268" mass="28900">MLAEVLVYLTTPCRAAHRRLGHLKAAVDLWSRAGRCAAAWAPHYRQCWSVVERAMADLPRRRKVVVLGSGLARDVPVARLAAAFETVLLVDVVHLSIVRLRLARHRNVVLVTRDLSGLAPDGRPSGDPLAEFAADPEVDLIVSANLLSQIPLAYEDLAAAHTIATLPPADAPDMDGIAPVLVAGHLAGLAGFRGRVCLLTDTEQRTVDRAGRVLETAELIGGHRLPVPDACWTWTLAPFGEDGPEHELIHAVVGYVDFNRALRTSDAA</sequence>
<keyword evidence="2" id="KW-1185">Reference proteome</keyword>
<dbReference type="RefSeq" id="WP_261969379.1">
    <property type="nucleotide sequence ID" value="NZ_JAHHZF010000007.1"/>
</dbReference>